<keyword evidence="4 6" id="KW-0333">Golgi apparatus</keyword>
<evidence type="ECO:0000313" key="10">
    <source>
        <dbReference type="WBParaSite" id="maker-uti_cns_0046080-snap-gene-1.8-mRNA-1"/>
    </source>
</evidence>
<dbReference type="WBParaSite" id="maker-uti_cns_0046633-snap-gene-0.9-mRNA-1">
    <property type="protein sequence ID" value="maker-uti_cns_0046633-snap-gene-0.9-mRNA-1"/>
    <property type="gene ID" value="maker-uti_cns_0046633-snap-gene-0.9"/>
</dbReference>
<dbReference type="InterPro" id="IPR001612">
    <property type="entry name" value="Caveolin"/>
</dbReference>
<evidence type="ECO:0000256" key="4">
    <source>
        <dbReference type="ARBA" id="ARBA00023034"/>
    </source>
</evidence>
<protein>
    <recommendedName>
        <fullName evidence="6">Caveolin</fullName>
    </recommendedName>
</protein>
<evidence type="ECO:0000256" key="5">
    <source>
        <dbReference type="ARBA" id="ARBA00023136"/>
    </source>
</evidence>
<evidence type="ECO:0000256" key="6">
    <source>
        <dbReference type="RuleBase" id="RU000680"/>
    </source>
</evidence>
<evidence type="ECO:0000256" key="2">
    <source>
        <dbReference type="ARBA" id="ARBA00010988"/>
    </source>
</evidence>
<dbReference type="AlphaFoldDB" id="A0A1I8H2T4"/>
<evidence type="ECO:0000256" key="3">
    <source>
        <dbReference type="ARBA" id="ARBA00022475"/>
    </source>
</evidence>
<dbReference type="OrthoDB" id="5917823at2759"/>
<dbReference type="Pfam" id="PF01146">
    <property type="entry name" value="Caveolin"/>
    <property type="match status" value="1"/>
</dbReference>
<evidence type="ECO:0000313" key="9">
    <source>
        <dbReference type="WBParaSite" id="maker-uti_cns_0004183-snap-gene-0.3-mRNA-1"/>
    </source>
</evidence>
<dbReference type="WBParaSite" id="maker-uti_cns_0046080-snap-gene-1.8-mRNA-1">
    <property type="protein sequence ID" value="maker-uti_cns_0046080-snap-gene-1.8-mRNA-1"/>
    <property type="gene ID" value="maker-uti_cns_0046080-snap-gene-1.8"/>
</dbReference>
<comment type="similarity">
    <text evidence="2 6">Belongs to the caveolin family.</text>
</comment>
<dbReference type="PANTHER" id="PTHR10844:SF19">
    <property type="entry name" value="CAVEOLIN-2"/>
    <property type="match status" value="1"/>
</dbReference>
<evidence type="ECO:0000256" key="7">
    <source>
        <dbReference type="SAM" id="Phobius"/>
    </source>
</evidence>
<dbReference type="GO" id="GO:0005901">
    <property type="term" value="C:caveola"/>
    <property type="evidence" value="ECO:0007669"/>
    <property type="project" value="UniProtKB-SubCell"/>
</dbReference>
<dbReference type="Proteomes" id="UP000095280">
    <property type="component" value="Unplaced"/>
</dbReference>
<keyword evidence="7" id="KW-0812">Transmembrane</keyword>
<dbReference type="STRING" id="282301.A0A1I8H2T4"/>
<dbReference type="WBParaSite" id="maker-uti_cns_0046633-snap-gene-0.8-mRNA-1">
    <property type="protein sequence ID" value="maker-uti_cns_0046633-snap-gene-0.8-mRNA-1"/>
    <property type="gene ID" value="maker-uti_cns_0046633-snap-gene-0.8"/>
</dbReference>
<keyword evidence="7" id="KW-1133">Transmembrane helix</keyword>
<dbReference type="PANTHER" id="PTHR10844">
    <property type="entry name" value="CAVEOLIN"/>
    <property type="match status" value="1"/>
</dbReference>
<keyword evidence="8" id="KW-1185">Reference proteome</keyword>
<comment type="function">
    <text evidence="6">May act as a scaffolding protein within caveolar membranes. Interacts directly with G-protein alpha subunits and can functionally regulate their activity.</text>
</comment>
<evidence type="ECO:0000313" key="8">
    <source>
        <dbReference type="Proteomes" id="UP000095280"/>
    </source>
</evidence>
<sequence length="140" mass="15714">MGRDNDSRRSDDSDLDMVNRDPNGLNAYLKVGFEDVLAEPDDAHSIDCVWRNSYRCYNGGKNCCYKLLTVLTGLCIALYWGCTFAIVAYNNIWCITPSMKLFKICTGVYRECCVSVTDCVCGPICRSFGLLFSRISVSNK</sequence>
<proteinExistence type="inferred from homology"/>
<reference evidence="9 10" key="1">
    <citation type="submission" date="2016-11" db="UniProtKB">
        <authorList>
            <consortium name="WormBaseParasite"/>
        </authorList>
    </citation>
    <scope>IDENTIFICATION</scope>
</reference>
<keyword evidence="3 6" id="KW-1003">Cell membrane</keyword>
<feature type="transmembrane region" description="Helical" evidence="7">
    <location>
        <begin position="67"/>
        <end position="89"/>
    </location>
</feature>
<evidence type="ECO:0000256" key="1">
    <source>
        <dbReference type="ARBA" id="ARBA00004202"/>
    </source>
</evidence>
<dbReference type="GO" id="GO:0000139">
    <property type="term" value="C:Golgi membrane"/>
    <property type="evidence" value="ECO:0007669"/>
    <property type="project" value="UniProtKB-SubCell"/>
</dbReference>
<keyword evidence="5 6" id="KW-0472">Membrane</keyword>
<accession>A0A1I8H2T4</accession>
<organism evidence="8 9">
    <name type="scientific">Macrostomum lignano</name>
    <dbReference type="NCBI Taxonomy" id="282301"/>
    <lineage>
        <taxon>Eukaryota</taxon>
        <taxon>Metazoa</taxon>
        <taxon>Spiralia</taxon>
        <taxon>Lophotrochozoa</taxon>
        <taxon>Platyhelminthes</taxon>
        <taxon>Rhabditophora</taxon>
        <taxon>Macrostomorpha</taxon>
        <taxon>Macrostomida</taxon>
        <taxon>Macrostomidae</taxon>
        <taxon>Macrostomum</taxon>
    </lineage>
</organism>
<dbReference type="GO" id="GO:0070836">
    <property type="term" value="P:caveola assembly"/>
    <property type="evidence" value="ECO:0007669"/>
    <property type="project" value="InterPro"/>
</dbReference>
<name>A0A1I8H2T4_9PLAT</name>
<dbReference type="WBParaSite" id="maker-uti_cns_0004183-snap-gene-0.3-mRNA-1">
    <property type="protein sequence ID" value="maker-uti_cns_0004183-snap-gene-0.3-mRNA-1"/>
    <property type="gene ID" value="maker-uti_cns_0004183-snap-gene-0.3"/>
</dbReference>
<dbReference type="GO" id="GO:0060090">
    <property type="term" value="F:molecular adaptor activity"/>
    <property type="evidence" value="ECO:0007669"/>
    <property type="project" value="TreeGrafter"/>
</dbReference>
<comment type="subcellular location">
    <subcellularLocation>
        <location evidence="1 6">Cell membrane</location>
        <topology evidence="1 6">Peripheral membrane protein</topology>
    </subcellularLocation>
    <subcellularLocation>
        <location evidence="6">Golgi apparatus membrane</location>
        <topology evidence="6">Peripheral membrane protein</topology>
    </subcellularLocation>
    <subcellularLocation>
        <location evidence="6">Membrane</location>
        <location evidence="6">Caveola</location>
        <topology evidence="6">Peripheral membrane protein</topology>
    </subcellularLocation>
</comment>